<keyword evidence="7" id="KW-0472">Membrane</keyword>
<dbReference type="EC" id="3.2.1.39" evidence="3"/>
<dbReference type="STRING" id="1890364.A0A2P6N575"/>
<keyword evidence="5" id="KW-0732">Signal</keyword>
<evidence type="ECO:0000256" key="11">
    <source>
        <dbReference type="ARBA" id="ARBA00023326"/>
    </source>
</evidence>
<evidence type="ECO:0000256" key="4">
    <source>
        <dbReference type="ARBA" id="ARBA00022475"/>
    </source>
</evidence>
<dbReference type="EMBL" id="MDYQ01000196">
    <property type="protein sequence ID" value="PRP79106.1"/>
    <property type="molecule type" value="Genomic_DNA"/>
</dbReference>
<dbReference type="InterPro" id="IPR050732">
    <property type="entry name" value="Beta-glucan_modifiers"/>
</dbReference>
<dbReference type="OrthoDB" id="77201at2759"/>
<proteinExistence type="predicted"/>
<keyword evidence="8" id="KW-0325">Glycoprotein</keyword>
<dbReference type="GO" id="GO:0071555">
    <property type="term" value="P:cell wall organization"/>
    <property type="evidence" value="ECO:0007669"/>
    <property type="project" value="UniProtKB-KW"/>
</dbReference>
<evidence type="ECO:0000313" key="17">
    <source>
        <dbReference type="Proteomes" id="UP000241769"/>
    </source>
</evidence>
<evidence type="ECO:0000256" key="14">
    <source>
        <dbReference type="ARBA" id="ARBA00043078"/>
    </source>
</evidence>
<evidence type="ECO:0000256" key="12">
    <source>
        <dbReference type="ARBA" id="ARBA00037649"/>
    </source>
</evidence>
<evidence type="ECO:0000313" key="16">
    <source>
        <dbReference type="EMBL" id="PRP79106.1"/>
    </source>
</evidence>
<evidence type="ECO:0000256" key="2">
    <source>
        <dbReference type="ARBA" id="ARBA00004236"/>
    </source>
</evidence>
<evidence type="ECO:0000256" key="1">
    <source>
        <dbReference type="ARBA" id="ARBA00000382"/>
    </source>
</evidence>
<sequence length="1068" mass="118425">MSSCSSAKETGTTRPQLLKRRGDFSQRVNKKMTRSCQFLEVSAPIRDQGTKKLKVECLRWSLVAFTSKEPVLISFSQRFPLYLCVPQPAHWSLSVSFFPPSNDCNSLIRESGFFITVRIVDPLWLIVTSGRSKRTNDMRSILFSISLLFLSLSLTDAEVWGVDYTARRGLSLCPTYEQVYQDLVLLKAFTNRIRIYNMQDCNQGNYTVRIAQQLGMKVFIGFQNNPLDMVYYQLYILQWLEDNYQVHDTIIGSTVGTESLWRQDLPLATVLERVALVKNWTRDYGFKFPVGYADTPWTIMQNPSLATVCDVLLFNIFPVYQGTSINGVTDSASADSIMDVYRQTKKVFPNTTVWIGETGWSTDDVKSGVSPYNTLTWFFQNMACRAFTENVPMFWFEGFDQSWQSWTREAKWGLYFSNRTLKTTPNFKCKNAPSTYTLSTYTSAPIATYIQGNCAAMFSNLTCRTVSNDVSSVNSTLAGQATSYLCSAYPQYCNDIRGVGARYAHCNSLEKASFVMDQYYRQFSYTQGDDACYFGGIGQIYSPSTPEACHAMYASAQCRTSAESPTGLGTAVQGTLDYLCSHYPHYCLPLNDSSSLYFRCNATQKATYAMNKYYNDYVFTQGNAACNFSGLGRLNLPPANQTVCHQAYTSSLCRTASEDVSLVDAAAAGAAISFICKDSPQFCTPLRGYNGPLSQCSLPQQASYVMDLYYSTYYPTLGDAACDFGGLGNIQRMYPYNATLCSDMFESLTCRTSSQDPSTLNATLIGAALSFVCSEFGPDACGQLSGVYGRYASCNAAQKVSYAMTFYYNEFSKALGDATCSFGGLGNIHRNISYNAAACQEVYDKAQCRTKSLDITTLDATKVDGILDYVCSNFPAYCYELYGAGGLYAQCSTTQKATYIMNQYYNSYYPTAGDAACYFGDIGQIQWNLVSDNNTCHAMYNSLACRTVEEDPAAMNATTVGLAIQYICETNPDLCVPLNAIGPYVTCNTVQRASFALNEYYARYYVSQGKEACSFGGIGQVMIELTTSSSTSPVMTTQGDETHAIVGKATATMTMSLFITLAALILSL</sequence>
<evidence type="ECO:0000256" key="9">
    <source>
        <dbReference type="ARBA" id="ARBA00023277"/>
    </source>
</evidence>
<accession>A0A2P6N575</accession>
<evidence type="ECO:0000256" key="7">
    <source>
        <dbReference type="ARBA" id="ARBA00023136"/>
    </source>
</evidence>
<dbReference type="GO" id="GO:0042973">
    <property type="term" value="F:glucan endo-1,3-beta-D-glucosidase activity"/>
    <property type="evidence" value="ECO:0007669"/>
    <property type="project" value="UniProtKB-EC"/>
</dbReference>
<name>A0A2P6N575_9EUKA</name>
<dbReference type="GO" id="GO:0005576">
    <property type="term" value="C:extracellular region"/>
    <property type="evidence" value="ECO:0007669"/>
    <property type="project" value="TreeGrafter"/>
</dbReference>
<comment type="caution">
    <text evidence="16">The sequence shown here is derived from an EMBL/GenBank/DDBJ whole genome shotgun (WGS) entry which is preliminary data.</text>
</comment>
<comment type="function">
    <text evidence="12">Glucanases play a role in cell expansion during growth, in cell-cell fusion during mating, and in spore release during sporulation. This enzyme may be involved in beta-glucan degradation. Active on laminarin and lichenan.</text>
</comment>
<reference evidence="16 17" key="1">
    <citation type="journal article" date="2018" name="Genome Biol. Evol.">
        <title>Multiple Roots of Fruiting Body Formation in Amoebozoa.</title>
        <authorList>
            <person name="Hillmann F."/>
            <person name="Forbes G."/>
            <person name="Novohradska S."/>
            <person name="Ferling I."/>
            <person name="Riege K."/>
            <person name="Groth M."/>
            <person name="Westermann M."/>
            <person name="Marz M."/>
            <person name="Spaller T."/>
            <person name="Winckler T."/>
            <person name="Schaap P."/>
            <person name="Glockner G."/>
        </authorList>
    </citation>
    <scope>NUCLEOTIDE SEQUENCE [LARGE SCALE GENOMIC DNA]</scope>
    <source>
        <strain evidence="16 17">Jena</strain>
    </source>
</reference>
<evidence type="ECO:0000256" key="13">
    <source>
        <dbReference type="ARBA" id="ARBA00042373"/>
    </source>
</evidence>
<dbReference type="SUPFAM" id="SSF51445">
    <property type="entry name" value="(Trans)glycosidases"/>
    <property type="match status" value="1"/>
</dbReference>
<feature type="domain" description="X8" evidence="15">
    <location>
        <begin position="756"/>
        <end position="850"/>
    </location>
</feature>
<keyword evidence="9" id="KW-0119">Carbohydrate metabolism</keyword>
<dbReference type="GO" id="GO:0009986">
    <property type="term" value="C:cell surface"/>
    <property type="evidence" value="ECO:0007669"/>
    <property type="project" value="TreeGrafter"/>
</dbReference>
<keyword evidence="11" id="KW-0624">Polysaccharide degradation</keyword>
<dbReference type="Gene3D" id="1.20.58.1040">
    <property type="match status" value="6"/>
</dbReference>
<dbReference type="GO" id="GO:0005886">
    <property type="term" value="C:plasma membrane"/>
    <property type="evidence" value="ECO:0007669"/>
    <property type="project" value="UniProtKB-SubCell"/>
</dbReference>
<gene>
    <name evidence="16" type="ORF">PROFUN_11662</name>
</gene>
<keyword evidence="4" id="KW-1003">Cell membrane</keyword>
<protein>
    <recommendedName>
        <fullName evidence="3">glucan endo-1,3-beta-D-glucosidase</fullName>
        <ecNumber evidence="3">3.2.1.39</ecNumber>
    </recommendedName>
    <alternativeName>
        <fullName evidence="14">Endo-1,3-beta-glucanase btgC</fullName>
    </alternativeName>
    <alternativeName>
        <fullName evidence="13">Laminarinase btgC</fullName>
    </alternativeName>
</protein>
<evidence type="ECO:0000256" key="5">
    <source>
        <dbReference type="ARBA" id="ARBA00022729"/>
    </source>
</evidence>
<keyword evidence="10" id="KW-0961">Cell wall biogenesis/degradation</keyword>
<dbReference type="InterPro" id="IPR017853">
    <property type="entry name" value="GH"/>
</dbReference>
<evidence type="ECO:0000256" key="10">
    <source>
        <dbReference type="ARBA" id="ARBA00023316"/>
    </source>
</evidence>
<dbReference type="PANTHER" id="PTHR16631">
    <property type="entry name" value="GLUCAN 1,3-BETA-GLUCOSIDASE"/>
    <property type="match status" value="1"/>
</dbReference>
<dbReference type="Pfam" id="PF07983">
    <property type="entry name" value="X8"/>
    <property type="match status" value="6"/>
</dbReference>
<dbReference type="GO" id="GO:0000272">
    <property type="term" value="P:polysaccharide catabolic process"/>
    <property type="evidence" value="ECO:0007669"/>
    <property type="project" value="UniProtKB-KW"/>
</dbReference>
<feature type="domain" description="X8" evidence="15">
    <location>
        <begin position="461"/>
        <end position="551"/>
    </location>
</feature>
<dbReference type="InParanoid" id="A0A2P6N575"/>
<feature type="domain" description="X8" evidence="15">
    <location>
        <begin position="556"/>
        <end position="646"/>
    </location>
</feature>
<comment type="subcellular location">
    <subcellularLocation>
        <location evidence="2">Cell membrane</location>
    </subcellularLocation>
</comment>
<dbReference type="Proteomes" id="UP000241769">
    <property type="component" value="Unassembled WGS sequence"/>
</dbReference>
<dbReference type="InterPro" id="IPR012946">
    <property type="entry name" value="X8"/>
</dbReference>
<feature type="domain" description="X8" evidence="15">
    <location>
        <begin position="651"/>
        <end position="743"/>
    </location>
</feature>
<evidence type="ECO:0000256" key="8">
    <source>
        <dbReference type="ARBA" id="ARBA00023180"/>
    </source>
</evidence>
<evidence type="ECO:0000256" key="6">
    <source>
        <dbReference type="ARBA" id="ARBA00022801"/>
    </source>
</evidence>
<dbReference type="PANTHER" id="PTHR16631:SF17">
    <property type="entry name" value="GLUCAN ENDO-1,3-BETA-GLUCOSIDASE BTGC"/>
    <property type="match status" value="1"/>
</dbReference>
<keyword evidence="6" id="KW-0378">Hydrolase</keyword>
<dbReference type="Gene3D" id="3.20.20.80">
    <property type="entry name" value="Glycosidases"/>
    <property type="match status" value="1"/>
</dbReference>
<organism evidence="16 17">
    <name type="scientific">Planoprotostelium fungivorum</name>
    <dbReference type="NCBI Taxonomy" id="1890364"/>
    <lineage>
        <taxon>Eukaryota</taxon>
        <taxon>Amoebozoa</taxon>
        <taxon>Evosea</taxon>
        <taxon>Variosea</taxon>
        <taxon>Cavosteliida</taxon>
        <taxon>Cavosteliaceae</taxon>
        <taxon>Planoprotostelium</taxon>
    </lineage>
</organism>
<dbReference type="SMART" id="SM00768">
    <property type="entry name" value="X8"/>
    <property type="match status" value="4"/>
</dbReference>
<dbReference type="AlphaFoldDB" id="A0A2P6N575"/>
<keyword evidence="17" id="KW-1185">Reference proteome</keyword>
<evidence type="ECO:0000259" key="15">
    <source>
        <dbReference type="SMART" id="SM00768"/>
    </source>
</evidence>
<comment type="catalytic activity">
    <reaction evidence="1">
        <text>Hydrolysis of (1-&gt;3)-beta-D-glucosidic linkages in (1-&gt;3)-beta-D-glucans.</text>
        <dbReference type="EC" id="3.2.1.39"/>
    </reaction>
</comment>
<evidence type="ECO:0000256" key="3">
    <source>
        <dbReference type="ARBA" id="ARBA00012780"/>
    </source>
</evidence>